<feature type="transmembrane region" description="Helical" evidence="1">
    <location>
        <begin position="115"/>
        <end position="136"/>
    </location>
</feature>
<reference evidence="2 3" key="1">
    <citation type="submission" date="2019-10" db="EMBL/GenBank/DDBJ databases">
        <title>Georgenia wutianyii sp. nov. and Georgenia yuyongxinii sp. nov. isolated from plateau pika (Ochotona curzoniae) in the Qinghai-Tibet plateau of China.</title>
        <authorList>
            <person name="Tian Z."/>
        </authorList>
    </citation>
    <scope>NUCLEOTIDE SEQUENCE [LARGE SCALE GENOMIC DNA]</scope>
    <source>
        <strain evidence="2 3">JCM 19765</strain>
    </source>
</reference>
<keyword evidence="1" id="KW-0812">Transmembrane</keyword>
<keyword evidence="1" id="KW-0472">Membrane</keyword>
<feature type="transmembrane region" description="Helical" evidence="1">
    <location>
        <begin position="148"/>
        <end position="173"/>
    </location>
</feature>
<dbReference type="OrthoDB" id="3253635at2"/>
<organism evidence="2 3">
    <name type="scientific">Georgenia subflava</name>
    <dbReference type="NCBI Taxonomy" id="1622177"/>
    <lineage>
        <taxon>Bacteria</taxon>
        <taxon>Bacillati</taxon>
        <taxon>Actinomycetota</taxon>
        <taxon>Actinomycetes</taxon>
        <taxon>Micrococcales</taxon>
        <taxon>Bogoriellaceae</taxon>
        <taxon>Georgenia</taxon>
    </lineage>
</organism>
<keyword evidence="1" id="KW-1133">Transmembrane helix</keyword>
<keyword evidence="3" id="KW-1185">Reference proteome</keyword>
<gene>
    <name evidence="2" type="ORF">GB881_19010</name>
</gene>
<dbReference type="Proteomes" id="UP000437709">
    <property type="component" value="Unassembled WGS sequence"/>
</dbReference>
<sequence length="182" mass="19754">MATTTQHRPTAGRMYQEEIVSAAGARKTLAAGRIIIGWVFLWAFLDKTFGLGFTTPAERSWINGGEPAQGYLDNAVYGPFTDFFQIFSNPFGDWLFMLGLLGIGVAMITGAGLKIAAITGTLLMFFMYLAALPFVGEPGTNPVTDSHWIEALVLIISAVTLSGDTWGLGRWWAGKVGNGWLR</sequence>
<proteinExistence type="predicted"/>
<comment type="caution">
    <text evidence="2">The sequence shown here is derived from an EMBL/GenBank/DDBJ whole genome shotgun (WGS) entry which is preliminary data.</text>
</comment>
<feature type="transmembrane region" description="Helical" evidence="1">
    <location>
        <begin position="28"/>
        <end position="45"/>
    </location>
</feature>
<evidence type="ECO:0000313" key="2">
    <source>
        <dbReference type="EMBL" id="MPV39098.1"/>
    </source>
</evidence>
<name>A0A6N7EPQ1_9MICO</name>
<accession>A0A6N7EPQ1</accession>
<evidence type="ECO:0000256" key="1">
    <source>
        <dbReference type="SAM" id="Phobius"/>
    </source>
</evidence>
<feature type="transmembrane region" description="Helical" evidence="1">
    <location>
        <begin position="91"/>
        <end position="108"/>
    </location>
</feature>
<dbReference type="RefSeq" id="WP_152196249.1">
    <property type="nucleotide sequence ID" value="NZ_VUKD01000005.1"/>
</dbReference>
<evidence type="ECO:0000313" key="3">
    <source>
        <dbReference type="Proteomes" id="UP000437709"/>
    </source>
</evidence>
<dbReference type="AlphaFoldDB" id="A0A6N7EPQ1"/>
<dbReference type="EMBL" id="WHPC01000156">
    <property type="protein sequence ID" value="MPV39098.1"/>
    <property type="molecule type" value="Genomic_DNA"/>
</dbReference>
<protein>
    <submittedName>
        <fullName evidence="2">DoxX family protein</fullName>
    </submittedName>
</protein>